<reference evidence="1" key="1">
    <citation type="submission" date="2021-01" db="EMBL/GenBank/DDBJ databases">
        <authorList>
            <person name="Kaushik A."/>
        </authorList>
    </citation>
    <scope>NUCLEOTIDE SEQUENCE</scope>
    <source>
        <strain evidence="1">AG6-10EEA</strain>
    </source>
</reference>
<dbReference type="Gene3D" id="3.30.710.10">
    <property type="entry name" value="Potassium Channel Kv1.1, Chain A"/>
    <property type="match status" value="1"/>
</dbReference>
<dbReference type="InterPro" id="IPR011333">
    <property type="entry name" value="SKP1/BTB/POZ_sf"/>
</dbReference>
<dbReference type="Proteomes" id="UP000663853">
    <property type="component" value="Unassembled WGS sequence"/>
</dbReference>
<protein>
    <recommendedName>
        <fullName evidence="3">BTB domain-containing protein</fullName>
    </recommendedName>
</protein>
<name>A0A8H3HJY3_9AGAM</name>
<dbReference type="PANTHER" id="PTHR31758">
    <property type="entry name" value="BTB/POZ DOMAIN-CONTAINING PROTEIN YLR108C"/>
    <property type="match status" value="1"/>
</dbReference>
<dbReference type="PANTHER" id="PTHR31758:SF2">
    <property type="entry name" value="BTB_POZ DOMAIN-CONTAINING PROTEIN YLR108C"/>
    <property type="match status" value="1"/>
</dbReference>
<accession>A0A8H3HJY3</accession>
<dbReference type="AlphaFoldDB" id="A0A8H3HJY3"/>
<evidence type="ECO:0000313" key="2">
    <source>
        <dbReference type="Proteomes" id="UP000663853"/>
    </source>
</evidence>
<evidence type="ECO:0000313" key="1">
    <source>
        <dbReference type="EMBL" id="CAE6516432.1"/>
    </source>
</evidence>
<gene>
    <name evidence="1" type="ORF">RDB_LOCUS137694</name>
</gene>
<sequence length="251" mass="28428">MTLHSDDHPIPSLVLLNSLTMDDNNGLYTVIIQDRKFTLTQSQVEFDSPNYFSTRFLGDSRKSQTRQIKLDRDPDLFRIILNHLRGYAVLPLSAKQIPEHMSPATVLSNLRSDAVFYQLNGLVQACQEFVSNQAVQQRRSYMAFVSAPLLPSHTHKEVVIQQARNDCYAATISSDALSGTLFDFLGRSKNGPAMTFDEIRLLAVVEEVLRSKLGSEYPHKWQLVGWDASYSPDQQKWMVVIVVRNILSVVV</sequence>
<proteinExistence type="predicted"/>
<dbReference type="SUPFAM" id="SSF54695">
    <property type="entry name" value="POZ domain"/>
    <property type="match status" value="1"/>
</dbReference>
<organism evidence="1 2">
    <name type="scientific">Rhizoctonia solani</name>
    <dbReference type="NCBI Taxonomy" id="456999"/>
    <lineage>
        <taxon>Eukaryota</taxon>
        <taxon>Fungi</taxon>
        <taxon>Dikarya</taxon>
        <taxon>Basidiomycota</taxon>
        <taxon>Agaricomycotina</taxon>
        <taxon>Agaricomycetes</taxon>
        <taxon>Cantharellales</taxon>
        <taxon>Ceratobasidiaceae</taxon>
        <taxon>Rhizoctonia</taxon>
    </lineage>
</organism>
<evidence type="ECO:0008006" key="3">
    <source>
        <dbReference type="Google" id="ProtNLM"/>
    </source>
</evidence>
<comment type="caution">
    <text evidence="1">The sequence shown here is derived from an EMBL/GenBank/DDBJ whole genome shotgun (WGS) entry which is preliminary data.</text>
</comment>
<dbReference type="EMBL" id="CAJMXA010003804">
    <property type="protein sequence ID" value="CAE6516432.1"/>
    <property type="molecule type" value="Genomic_DNA"/>
</dbReference>